<protein>
    <recommendedName>
        <fullName evidence="3">Long-chain fatty acid transport protein</fullName>
    </recommendedName>
</protein>
<evidence type="ECO:0000313" key="2">
    <source>
        <dbReference type="Proteomes" id="UP001250698"/>
    </source>
</evidence>
<proteinExistence type="predicted"/>
<dbReference type="SUPFAM" id="SSF56935">
    <property type="entry name" value="Porins"/>
    <property type="match status" value="1"/>
</dbReference>
<evidence type="ECO:0008006" key="3">
    <source>
        <dbReference type="Google" id="ProtNLM"/>
    </source>
</evidence>
<evidence type="ECO:0000313" key="1">
    <source>
        <dbReference type="EMBL" id="MDU0372195.1"/>
    </source>
</evidence>
<gene>
    <name evidence="1" type="ORF">ROI90_17440</name>
</gene>
<reference evidence="1 2" key="1">
    <citation type="submission" date="2023-10" db="EMBL/GenBank/DDBJ databases">
        <title>Hymenobacter endophyticus sp. nov., an isolate from the leaf tissues of wheat.</title>
        <authorList>
            <person name="Dai Y."/>
        </authorList>
    </citation>
    <scope>NUCLEOTIDE SEQUENCE [LARGE SCALE GENOMIC DNA]</scope>
    <source>
        <strain evidence="1 2">ZK17L-C2</strain>
    </source>
</reference>
<comment type="caution">
    <text evidence="1">The sequence shown here is derived from an EMBL/GenBank/DDBJ whole genome shotgun (WGS) entry which is preliminary data.</text>
</comment>
<dbReference type="Proteomes" id="UP001250698">
    <property type="component" value="Unassembled WGS sequence"/>
</dbReference>
<keyword evidence="2" id="KW-1185">Reference proteome</keyword>
<dbReference type="Gene3D" id="2.40.160.60">
    <property type="entry name" value="Outer membrane protein transport protein (OMPP1/FadL/TodX)"/>
    <property type="match status" value="1"/>
</dbReference>
<accession>A0ABU3TLY7</accession>
<dbReference type="EMBL" id="JAWDJT010000013">
    <property type="protein sequence ID" value="MDU0372195.1"/>
    <property type="molecule type" value="Genomic_DNA"/>
</dbReference>
<dbReference type="RefSeq" id="WP_315999644.1">
    <property type="nucleotide sequence ID" value="NZ_JAWDJT010000013.1"/>
</dbReference>
<name>A0ABU3TLY7_9BACT</name>
<sequence length="453" mass="49080">MSQPNFAGLAGGLSLLGLLAASPAVLGQGLGNSPYSRLGLGDASLNAGGVRQMGMGGIGVAAPNSVNVNELNPALLYYTNRTTFEAGFTGQFKTLRNSVSSQRTGSGNLGYLALAVPINRRWAGAIGLKPYSTVDYETRTLDNTVQGDPTSQIEKRYVGSGGLAEAYMSHAVRLAKGLTVGASVGYVFGNIQQEASTRISTSTLPLALSNRDIYQEQVHYSDFAFRMGLHYRGEITDKLNYNIGGTHSFRSNLNGERNVALVRQDPNEIQIGSTMQEVEAPGRAQVPSLTQIGFSLDNNRSWSLSLEGARQEWSQFRAFGEQGGSSGILLSDTYRFGAGGEITPDATSVENYFKRVTYRAGLNVAQLPYRPGGNALYDRSVSWGFGFPLPTATALDATTISLGFTYGQRGNTDVLRLTDGTTERLERNVKEDYVRMQLGVTLNNRWFIKRRIE</sequence>
<organism evidence="1 2">
    <name type="scientific">Hymenobacter endophyticus</name>
    <dbReference type="NCBI Taxonomy" id="3076335"/>
    <lineage>
        <taxon>Bacteria</taxon>
        <taxon>Pseudomonadati</taxon>
        <taxon>Bacteroidota</taxon>
        <taxon>Cytophagia</taxon>
        <taxon>Cytophagales</taxon>
        <taxon>Hymenobacteraceae</taxon>
        <taxon>Hymenobacter</taxon>
    </lineage>
</organism>